<comment type="caution">
    <text evidence="2">The sequence shown here is derived from an EMBL/GenBank/DDBJ whole genome shotgun (WGS) entry which is preliminary data.</text>
</comment>
<dbReference type="AlphaFoldDB" id="A0AAD1XCX5"/>
<dbReference type="Proteomes" id="UP001295684">
    <property type="component" value="Unassembled WGS sequence"/>
</dbReference>
<keyword evidence="3" id="KW-1185">Reference proteome</keyword>
<evidence type="ECO:0000256" key="1">
    <source>
        <dbReference type="SAM" id="MobiDB-lite"/>
    </source>
</evidence>
<sequence>MNKSKSKSLAKKILKSMATQESKLKKNFFTQKLKQNIVRKKDLKREWTLVDITDYLNSISPGQPKLTVEQVTAQYEDLCTEDYQRKKVCNCIVDLMFQKGITRINECLQKGKAQPGKKTSFDNAKFDKIITIPLNEPDDCDDVINFRKSRSQIHGGRESNCSVTPKLELNAANTIESKGKSEKKESTPASKVCHPEINRATLEEKMIATDSSLKRADLETEEDLIDTYVSKEPQEEEFFVNDMVA</sequence>
<name>A0AAD1XCX5_EUPCR</name>
<evidence type="ECO:0000313" key="3">
    <source>
        <dbReference type="Proteomes" id="UP001295684"/>
    </source>
</evidence>
<feature type="region of interest" description="Disordered" evidence="1">
    <location>
        <begin position="173"/>
        <end position="192"/>
    </location>
</feature>
<dbReference type="EMBL" id="CAMPGE010007607">
    <property type="protein sequence ID" value="CAI2366522.1"/>
    <property type="molecule type" value="Genomic_DNA"/>
</dbReference>
<evidence type="ECO:0000313" key="2">
    <source>
        <dbReference type="EMBL" id="CAI2366522.1"/>
    </source>
</evidence>
<feature type="compositionally biased region" description="Basic and acidic residues" evidence="1">
    <location>
        <begin position="177"/>
        <end position="186"/>
    </location>
</feature>
<organism evidence="2 3">
    <name type="scientific">Euplotes crassus</name>
    <dbReference type="NCBI Taxonomy" id="5936"/>
    <lineage>
        <taxon>Eukaryota</taxon>
        <taxon>Sar</taxon>
        <taxon>Alveolata</taxon>
        <taxon>Ciliophora</taxon>
        <taxon>Intramacronucleata</taxon>
        <taxon>Spirotrichea</taxon>
        <taxon>Hypotrichia</taxon>
        <taxon>Euplotida</taxon>
        <taxon>Euplotidae</taxon>
        <taxon>Moneuplotes</taxon>
    </lineage>
</organism>
<accession>A0AAD1XCX5</accession>
<gene>
    <name evidence="2" type="ORF">ECRASSUSDP1_LOCUS7795</name>
</gene>
<protein>
    <submittedName>
        <fullName evidence="2">Uncharacterized protein</fullName>
    </submittedName>
</protein>
<reference evidence="2" key="1">
    <citation type="submission" date="2023-07" db="EMBL/GenBank/DDBJ databases">
        <authorList>
            <consortium name="AG Swart"/>
            <person name="Singh M."/>
            <person name="Singh A."/>
            <person name="Seah K."/>
            <person name="Emmerich C."/>
        </authorList>
    </citation>
    <scope>NUCLEOTIDE SEQUENCE</scope>
    <source>
        <strain evidence="2">DP1</strain>
    </source>
</reference>
<proteinExistence type="predicted"/>